<dbReference type="PROSITE" id="PS50238">
    <property type="entry name" value="RHOGAP"/>
    <property type="match status" value="1"/>
</dbReference>
<dbReference type="PANTHER" id="PTHR23179">
    <property type="entry name" value="T-CELL ACTIVATION RHO GTPASE ACTIVATING PROTEIN-RELATED"/>
    <property type="match status" value="1"/>
</dbReference>
<dbReference type="Proteomes" id="UP001623348">
    <property type="component" value="Unassembled WGS sequence"/>
</dbReference>
<dbReference type="PANTHER" id="PTHR23179:SF26">
    <property type="entry name" value="T-CELL ACTIVATION RHO GTPASE-ACTIVATING PROTEIN"/>
    <property type="match status" value="1"/>
</dbReference>
<comment type="caution">
    <text evidence="3">The sequence shown here is derived from an EMBL/GenBank/DDBJ whole genome shotgun (WGS) entry which is preliminary data.</text>
</comment>
<protein>
    <submittedName>
        <fullName evidence="3">T-cell activation Rho GTPase-activating protein-like</fullName>
    </submittedName>
</protein>
<dbReference type="Gene3D" id="1.10.555.10">
    <property type="entry name" value="Rho GTPase activation protein"/>
    <property type="match status" value="1"/>
</dbReference>
<keyword evidence="4" id="KW-1185">Reference proteome</keyword>
<dbReference type="SMART" id="SM00324">
    <property type="entry name" value="RhoGAP"/>
    <property type="match status" value="1"/>
</dbReference>
<gene>
    <name evidence="3" type="ORF">GRJ2_001220500</name>
</gene>
<feature type="region of interest" description="Disordered" evidence="1">
    <location>
        <begin position="297"/>
        <end position="324"/>
    </location>
</feature>
<dbReference type="SUPFAM" id="SSF48350">
    <property type="entry name" value="GTPase activation domain, GAP"/>
    <property type="match status" value="1"/>
</dbReference>
<feature type="region of interest" description="Disordered" evidence="1">
    <location>
        <begin position="388"/>
        <end position="416"/>
    </location>
</feature>
<dbReference type="EMBL" id="BAAFJT010000003">
    <property type="protein sequence ID" value="GAB0187552.1"/>
    <property type="molecule type" value="Genomic_DNA"/>
</dbReference>
<organism evidence="3 4">
    <name type="scientific">Grus japonensis</name>
    <name type="common">Japanese crane</name>
    <name type="synonym">Red-crowned crane</name>
    <dbReference type="NCBI Taxonomy" id="30415"/>
    <lineage>
        <taxon>Eukaryota</taxon>
        <taxon>Metazoa</taxon>
        <taxon>Chordata</taxon>
        <taxon>Craniata</taxon>
        <taxon>Vertebrata</taxon>
        <taxon>Euteleostomi</taxon>
        <taxon>Archelosauria</taxon>
        <taxon>Archosauria</taxon>
        <taxon>Dinosauria</taxon>
        <taxon>Saurischia</taxon>
        <taxon>Theropoda</taxon>
        <taxon>Coelurosauria</taxon>
        <taxon>Aves</taxon>
        <taxon>Neognathae</taxon>
        <taxon>Neoaves</taxon>
        <taxon>Gruiformes</taxon>
        <taxon>Gruidae</taxon>
        <taxon>Grus</taxon>
    </lineage>
</organism>
<accession>A0ABC9WSU2</accession>
<evidence type="ECO:0000259" key="2">
    <source>
        <dbReference type="PROSITE" id="PS50238"/>
    </source>
</evidence>
<reference evidence="3 4" key="1">
    <citation type="submission" date="2024-06" db="EMBL/GenBank/DDBJ databases">
        <title>The draft genome of Grus japonensis, version 3.</title>
        <authorList>
            <person name="Nabeshima K."/>
            <person name="Suzuki S."/>
            <person name="Onuma M."/>
        </authorList>
    </citation>
    <scope>NUCLEOTIDE SEQUENCE [LARGE SCALE GENOMIC DNA]</scope>
    <source>
        <strain evidence="3 4">451A</strain>
    </source>
</reference>
<dbReference type="InterPro" id="IPR000198">
    <property type="entry name" value="RhoGAP_dom"/>
</dbReference>
<sequence length="416" mass="45255">MDVRLSRGRKRSERRLLLLQEELVVAKLQRGTSVRPQLRLALDQLWVLSHGEEAAGEEEEEEGSREDRTSIILAWPTGSCVATFGSCWLSCGTKDQRRRGYSAKLPAGQRFRSCARPWTAARTSTWGRSQPALLLAVLLKVSASDLLMEELLAGLGRSKAHLQPLALQDFLRSIPAKLLASHLYEDWMDAMERTSRQAKVEELKAVAEKLPAANLLLLKRLLSLLQHIGHNASASRMTSRNLATCLGPSLLSPPNEDLLPLEAALEVTAKVNVLVEFLIENCADICAQEMPGLSCPPAEESPAPLDTSTGLPLEEESGPAGSADTEHQAKAFVDTPPSLPVLHKEAQVDMVVGLEMEEVPVPLPPITPESTIDAQGKVSEQLCGAWLPTGVKPPMSDPREDSNSLKELNADCDAIA</sequence>
<evidence type="ECO:0000313" key="3">
    <source>
        <dbReference type="EMBL" id="GAB0187552.1"/>
    </source>
</evidence>
<proteinExistence type="predicted"/>
<feature type="domain" description="Rho-GAP" evidence="2">
    <location>
        <begin position="103"/>
        <end position="286"/>
    </location>
</feature>
<dbReference type="Pfam" id="PF00620">
    <property type="entry name" value="RhoGAP"/>
    <property type="match status" value="1"/>
</dbReference>
<evidence type="ECO:0000313" key="4">
    <source>
        <dbReference type="Proteomes" id="UP001623348"/>
    </source>
</evidence>
<dbReference type="InterPro" id="IPR008936">
    <property type="entry name" value="Rho_GTPase_activation_prot"/>
</dbReference>
<dbReference type="InterPro" id="IPR047887">
    <property type="entry name" value="ARHGAP20_PH"/>
</dbReference>
<evidence type="ECO:0000256" key="1">
    <source>
        <dbReference type="SAM" id="MobiDB-lite"/>
    </source>
</evidence>
<dbReference type="Pfam" id="PF22286">
    <property type="entry name" value="RHG20_PH"/>
    <property type="match status" value="1"/>
</dbReference>
<dbReference type="AlphaFoldDB" id="A0ABC9WSU2"/>
<name>A0ABC9WSU2_GRUJA</name>